<dbReference type="Proteomes" id="UP000237271">
    <property type="component" value="Unassembled WGS sequence"/>
</dbReference>
<dbReference type="EMBL" id="NCKW01020621">
    <property type="protein sequence ID" value="POM57600.1"/>
    <property type="molecule type" value="Genomic_DNA"/>
</dbReference>
<dbReference type="SMART" id="SM00298">
    <property type="entry name" value="CHROMO"/>
    <property type="match status" value="1"/>
</dbReference>
<keyword evidence="5" id="KW-1185">Reference proteome</keyword>
<feature type="domain" description="Chromo" evidence="2">
    <location>
        <begin position="431"/>
        <end position="493"/>
    </location>
</feature>
<dbReference type="SUPFAM" id="SSF54160">
    <property type="entry name" value="Chromo domain-like"/>
    <property type="match status" value="1"/>
</dbReference>
<dbReference type="PANTHER" id="PTHR37984:SF5">
    <property type="entry name" value="PROTEIN NYNRIN-LIKE"/>
    <property type="match status" value="1"/>
</dbReference>
<dbReference type="PROSITE" id="PS50994">
    <property type="entry name" value="INTEGRASE"/>
    <property type="match status" value="1"/>
</dbReference>
<sequence length="503" mass="58229">EQGIQDIVVVGDSRIAIQQAQDLINCNQPNLQRKLAEYEVLKTKFKSVRLVHVKREYNQAADYLTSKTLALGECWKVEDADERTHLQLGGHQGITRTYEKLRSEFYWHGMYADVEGFVKECVDRASGKGRPQNPGPSPGNIEPRRPFEVVSMDFVTHLPKSDRGNTFLLLFQDSFSGFVMCKPMSSTTAQDVAEVYEEQVFRRFGASSMLRHDQDPSIRAYIAEADQSDWDDHAERLMFALNTSFDATRLDTPFFLVHGWDAHGTVSAMLGPRPSSVQERTAYEWRRKLQRDYSYAQACAEDLQKKAKRVRSAKQTRKWKELSERLRSGFAAGDAVWLYIPKVQPGLSRKLAHMWQGPFRIQEIHDNFRVKLRVENTGYRVNPWVHVSRLKPRALFPKLPIVEMEVSEDDDFDAALLPEDSWEPDVVNDEYEVERILDLRWTKRTRTSRRIREYLVKWKGYDETEWLPVSKLNCGALLYEFNQGARARARFQAMQAGDDHPGK</sequence>
<dbReference type="InterPro" id="IPR012337">
    <property type="entry name" value="RNaseH-like_sf"/>
</dbReference>
<dbReference type="PROSITE" id="PS50013">
    <property type="entry name" value="CHROMO_2"/>
    <property type="match status" value="1"/>
</dbReference>
<name>A0A2P4WWB9_9STRA</name>
<dbReference type="SUPFAM" id="SSF53098">
    <property type="entry name" value="Ribonuclease H-like"/>
    <property type="match status" value="1"/>
</dbReference>
<comment type="caution">
    <text evidence="4">The sequence shown here is derived from an EMBL/GenBank/DDBJ whole genome shotgun (WGS) entry which is preliminary data.</text>
</comment>
<dbReference type="InterPro" id="IPR023780">
    <property type="entry name" value="Chromo_domain"/>
</dbReference>
<evidence type="ECO:0000313" key="4">
    <source>
        <dbReference type="EMBL" id="POM57600.1"/>
    </source>
</evidence>
<dbReference type="Pfam" id="PF00385">
    <property type="entry name" value="Chromo"/>
    <property type="match status" value="1"/>
</dbReference>
<accession>A0A2P4WWB9</accession>
<dbReference type="InterPro" id="IPR000953">
    <property type="entry name" value="Chromo/chromo_shadow_dom"/>
</dbReference>
<reference evidence="4 5" key="1">
    <citation type="journal article" date="2017" name="Genome Biol. Evol.">
        <title>Phytophthora megakarya and P. palmivora, closely related causal agents of cacao black pod rot, underwent increases in genome sizes and gene numbers by different mechanisms.</title>
        <authorList>
            <person name="Ali S.S."/>
            <person name="Shao J."/>
            <person name="Lary D.J."/>
            <person name="Kronmiller B."/>
            <person name="Shen D."/>
            <person name="Strem M.D."/>
            <person name="Amoako-Attah I."/>
            <person name="Akrofi A.Y."/>
            <person name="Begoude B.A."/>
            <person name="Ten Hoopen G.M."/>
            <person name="Coulibaly K."/>
            <person name="Kebe B.I."/>
            <person name="Melnick R.L."/>
            <person name="Guiltinan M.J."/>
            <person name="Tyler B.M."/>
            <person name="Meinhardt L.W."/>
            <person name="Bailey B.A."/>
        </authorList>
    </citation>
    <scope>NUCLEOTIDE SEQUENCE [LARGE SCALE GENOMIC DNA]</scope>
    <source>
        <strain evidence="5">sbr112.9</strain>
    </source>
</reference>
<feature type="domain" description="Integrase catalytic" evidence="3">
    <location>
        <begin position="142"/>
        <end position="225"/>
    </location>
</feature>
<dbReference type="Gene3D" id="2.40.50.40">
    <property type="match status" value="1"/>
</dbReference>
<dbReference type="InterPro" id="IPR036397">
    <property type="entry name" value="RNaseH_sf"/>
</dbReference>
<dbReference type="OrthoDB" id="92494at2759"/>
<protein>
    <submittedName>
        <fullName evidence="4">Uncharacterized protein</fullName>
    </submittedName>
</protein>
<dbReference type="Pfam" id="PF17921">
    <property type="entry name" value="Integrase_H2C2"/>
    <property type="match status" value="1"/>
</dbReference>
<evidence type="ECO:0000256" key="1">
    <source>
        <dbReference type="SAM" id="MobiDB-lite"/>
    </source>
</evidence>
<dbReference type="Gene3D" id="3.30.420.10">
    <property type="entry name" value="Ribonuclease H-like superfamily/Ribonuclease H"/>
    <property type="match status" value="2"/>
</dbReference>
<dbReference type="GO" id="GO:0004523">
    <property type="term" value="F:RNA-DNA hybrid ribonuclease activity"/>
    <property type="evidence" value="ECO:0007669"/>
    <property type="project" value="InterPro"/>
</dbReference>
<proteinExistence type="predicted"/>
<feature type="non-terminal residue" evidence="4">
    <location>
        <position position="1"/>
    </location>
</feature>
<dbReference type="InterPro" id="IPR001584">
    <property type="entry name" value="Integrase_cat-core"/>
</dbReference>
<gene>
    <name evidence="4" type="ORF">PHPALM_37864</name>
</gene>
<dbReference type="InterPro" id="IPR050951">
    <property type="entry name" value="Retrovirus_Pol_polyprotein"/>
</dbReference>
<dbReference type="InterPro" id="IPR016197">
    <property type="entry name" value="Chromo-like_dom_sf"/>
</dbReference>
<dbReference type="GO" id="GO:0003676">
    <property type="term" value="F:nucleic acid binding"/>
    <property type="evidence" value="ECO:0007669"/>
    <property type="project" value="InterPro"/>
</dbReference>
<evidence type="ECO:0000259" key="3">
    <source>
        <dbReference type="PROSITE" id="PS50994"/>
    </source>
</evidence>
<dbReference type="PANTHER" id="PTHR37984">
    <property type="entry name" value="PROTEIN CBG26694"/>
    <property type="match status" value="1"/>
</dbReference>
<dbReference type="InterPro" id="IPR041588">
    <property type="entry name" value="Integrase_H2C2"/>
</dbReference>
<dbReference type="GO" id="GO:0015074">
    <property type="term" value="P:DNA integration"/>
    <property type="evidence" value="ECO:0007669"/>
    <property type="project" value="InterPro"/>
</dbReference>
<dbReference type="InterPro" id="IPR002156">
    <property type="entry name" value="RNaseH_domain"/>
</dbReference>
<evidence type="ECO:0000259" key="2">
    <source>
        <dbReference type="PROSITE" id="PS50013"/>
    </source>
</evidence>
<organism evidence="4 5">
    <name type="scientific">Phytophthora palmivora</name>
    <dbReference type="NCBI Taxonomy" id="4796"/>
    <lineage>
        <taxon>Eukaryota</taxon>
        <taxon>Sar</taxon>
        <taxon>Stramenopiles</taxon>
        <taxon>Oomycota</taxon>
        <taxon>Peronosporomycetes</taxon>
        <taxon>Peronosporales</taxon>
        <taxon>Peronosporaceae</taxon>
        <taxon>Phytophthora</taxon>
    </lineage>
</organism>
<dbReference type="AlphaFoldDB" id="A0A2P4WWB9"/>
<dbReference type="Pfam" id="PF13456">
    <property type="entry name" value="RVT_3"/>
    <property type="match status" value="1"/>
</dbReference>
<feature type="region of interest" description="Disordered" evidence="1">
    <location>
        <begin position="124"/>
        <end position="144"/>
    </location>
</feature>
<evidence type="ECO:0000313" key="5">
    <source>
        <dbReference type="Proteomes" id="UP000237271"/>
    </source>
</evidence>